<dbReference type="InterPro" id="IPR036318">
    <property type="entry name" value="FAD-bd_PCMH-like_sf"/>
</dbReference>
<dbReference type="GO" id="GO:0016491">
    <property type="term" value="F:oxidoreductase activity"/>
    <property type="evidence" value="ECO:0007669"/>
    <property type="project" value="UniProtKB-KW"/>
</dbReference>
<dbReference type="InterPro" id="IPR002346">
    <property type="entry name" value="Mopterin_DH_FAD-bd"/>
</dbReference>
<dbReference type="STRING" id="252305.OB2597_19891"/>
<dbReference type="InterPro" id="IPR016167">
    <property type="entry name" value="FAD-bd_PCMH_sub1"/>
</dbReference>
<dbReference type="InterPro" id="IPR016169">
    <property type="entry name" value="FAD-bd_PCMH_sub2"/>
</dbReference>
<keyword evidence="6" id="KW-1185">Reference proteome</keyword>
<organism evidence="5 6">
    <name type="scientific">Pseudooceanicola batsensis (strain ATCC BAA-863 / DSM 15984 / KCTC 12145 / HTCC2597)</name>
    <name type="common">Oceanicola batsensis</name>
    <dbReference type="NCBI Taxonomy" id="252305"/>
    <lineage>
        <taxon>Bacteria</taxon>
        <taxon>Pseudomonadati</taxon>
        <taxon>Pseudomonadota</taxon>
        <taxon>Alphaproteobacteria</taxon>
        <taxon>Rhodobacterales</taxon>
        <taxon>Paracoccaceae</taxon>
        <taxon>Pseudooceanicola</taxon>
    </lineage>
</organism>
<dbReference type="PROSITE" id="PS51387">
    <property type="entry name" value="FAD_PCMH"/>
    <property type="match status" value="1"/>
</dbReference>
<dbReference type="Gene3D" id="3.30.390.50">
    <property type="entry name" value="CO dehydrogenase flavoprotein, C-terminal domain"/>
    <property type="match status" value="1"/>
</dbReference>
<dbReference type="Pfam" id="PF00941">
    <property type="entry name" value="FAD_binding_5"/>
    <property type="match status" value="1"/>
</dbReference>
<dbReference type="RefSeq" id="WP_009803921.1">
    <property type="nucleotide sequence ID" value="NZ_AAMO01000008.1"/>
</dbReference>
<dbReference type="PANTHER" id="PTHR42659">
    <property type="entry name" value="XANTHINE DEHYDROGENASE SUBUNIT C-RELATED"/>
    <property type="match status" value="1"/>
</dbReference>
<dbReference type="SUPFAM" id="SSF55447">
    <property type="entry name" value="CO dehydrogenase flavoprotein C-terminal domain-like"/>
    <property type="match status" value="1"/>
</dbReference>
<dbReference type="InterPro" id="IPR005107">
    <property type="entry name" value="CO_DH_flav_C"/>
</dbReference>
<proteinExistence type="predicted"/>
<dbReference type="OrthoDB" id="9793944at2"/>
<dbReference type="InterPro" id="IPR036683">
    <property type="entry name" value="CO_DH_flav_C_dom_sf"/>
</dbReference>
<sequence>MKSPDFSYVRATSLDEALAMLADSEDAVILAGGQSLVAALNLRLQAPELVIDINHIPGLDRIELAEGKLRIGPLVRHAQLMASAEAARALPLIAQALPHVAHPAIRNRGTTCGSLAYGDPAAEMPACAVALDATLVLASRDGTREVPARDFYDGLYETRRAPHEMLIEARFPAAPEGARAMFAELAVRRGDFASLGLAGQLHLDAGAIAAFDLVAFASEPAPHLLTGVAELALGQRPDARLAADLAQAVAEAVDPLESPLATPAMRRRQYRALAERCLRDAMELADA</sequence>
<evidence type="ECO:0000313" key="6">
    <source>
        <dbReference type="Proteomes" id="UP000004318"/>
    </source>
</evidence>
<dbReference type="HOGENOM" id="CLU_058050_3_0_5"/>
<keyword evidence="3 5" id="KW-0560">Oxidoreductase</keyword>
<accession>A3U0T8</accession>
<dbReference type="AlphaFoldDB" id="A3U0T8"/>
<dbReference type="EMBL" id="AAMO01000008">
    <property type="protein sequence ID" value="EAQ02379.1"/>
    <property type="molecule type" value="Genomic_DNA"/>
</dbReference>
<feature type="domain" description="FAD-binding PCMH-type" evidence="4">
    <location>
        <begin position="1"/>
        <end position="176"/>
    </location>
</feature>
<comment type="caution">
    <text evidence="5">The sequence shown here is derived from an EMBL/GenBank/DDBJ whole genome shotgun (WGS) entry which is preliminary data.</text>
</comment>
<evidence type="ECO:0000256" key="3">
    <source>
        <dbReference type="ARBA" id="ARBA00023002"/>
    </source>
</evidence>
<keyword evidence="1" id="KW-0285">Flavoprotein</keyword>
<evidence type="ECO:0000259" key="4">
    <source>
        <dbReference type="PROSITE" id="PS51387"/>
    </source>
</evidence>
<dbReference type="InterPro" id="IPR016166">
    <property type="entry name" value="FAD-bd_PCMH"/>
</dbReference>
<gene>
    <name evidence="5" type="ORF">OB2597_19891</name>
</gene>
<evidence type="ECO:0000313" key="5">
    <source>
        <dbReference type="EMBL" id="EAQ02379.1"/>
    </source>
</evidence>
<dbReference type="Gene3D" id="3.30.43.10">
    <property type="entry name" value="Uridine Diphospho-n-acetylenolpyruvylglucosamine Reductase, domain 2"/>
    <property type="match status" value="1"/>
</dbReference>
<dbReference type="PANTHER" id="PTHR42659:SF2">
    <property type="entry name" value="XANTHINE DEHYDROGENASE SUBUNIT C-RELATED"/>
    <property type="match status" value="1"/>
</dbReference>
<reference evidence="5 6" key="1">
    <citation type="journal article" date="2010" name="J. Bacteriol.">
        <title>Genome sequences of Oceanicola granulosus HTCC2516(T) and Oceanicola batsensis HTCC2597(TDelta).</title>
        <authorList>
            <person name="Thrash J.C."/>
            <person name="Cho J.C."/>
            <person name="Vergin K.L."/>
            <person name="Giovannoni S.J."/>
        </authorList>
    </citation>
    <scope>NUCLEOTIDE SEQUENCE [LARGE SCALE GENOMIC DNA]</scope>
    <source>
        <strain evidence="6">ATCC BAA-863 / DSM 15984 / KCTC 12145 / HTCC2597</strain>
    </source>
</reference>
<dbReference type="Gene3D" id="3.30.465.10">
    <property type="match status" value="1"/>
</dbReference>
<dbReference type="InterPro" id="IPR051312">
    <property type="entry name" value="Diverse_Substr_Oxidored"/>
</dbReference>
<dbReference type="SUPFAM" id="SSF56176">
    <property type="entry name" value="FAD-binding/transporter-associated domain-like"/>
    <property type="match status" value="1"/>
</dbReference>
<evidence type="ECO:0000256" key="2">
    <source>
        <dbReference type="ARBA" id="ARBA00022827"/>
    </source>
</evidence>
<dbReference type="GO" id="GO:0071949">
    <property type="term" value="F:FAD binding"/>
    <property type="evidence" value="ECO:0007669"/>
    <property type="project" value="InterPro"/>
</dbReference>
<protein>
    <submittedName>
        <fullName evidence="5">Probable carbon monoxide dehydrogenase medium chain</fullName>
        <ecNumber evidence="5">1.2.99.2</ecNumber>
    </submittedName>
</protein>
<dbReference type="Pfam" id="PF03450">
    <property type="entry name" value="CO_deh_flav_C"/>
    <property type="match status" value="1"/>
</dbReference>
<name>A3U0T8_PSEBH</name>
<keyword evidence="2" id="KW-0274">FAD</keyword>
<dbReference type="EC" id="1.2.99.2" evidence="5"/>
<dbReference type="Proteomes" id="UP000004318">
    <property type="component" value="Unassembled WGS sequence"/>
</dbReference>
<evidence type="ECO:0000256" key="1">
    <source>
        <dbReference type="ARBA" id="ARBA00022630"/>
    </source>
</evidence>